<proteinExistence type="inferred from homology"/>
<evidence type="ECO:0000256" key="1">
    <source>
        <dbReference type="ARBA" id="ARBA00010690"/>
    </source>
</evidence>
<sequence>MNDDVGDKSYEPTPKKLDDARKKGEITRSADLTTAAGYLGFAIVCLLFGEAMVTRLGGRLALIIDQAGSTRAPPIVISSLVGPVAPIIFLPGLAALISIVARNGLLFTTDKLKPKLSRISPIATAKQKFGRSGLFEFLKSFTKLLVHSVVLGFFLNANMPRILTALTLEPSAVPGELCTLALDLILLVLIVAAIIGGIDAIFQAQEHRRKNMMSRKEIMDETKESEGDPAMKQSRRQKAVEIATRKMVAEVPNANVVIVNPTHFAVALKWSREAKGAPVCVAKGVDEIARRIREIAEENNVPIHSDPPTARALHELVDVGKEIPPDHYKAVAAAIRFAELVREKAKWR</sequence>
<dbReference type="Proteomes" id="UP000314011">
    <property type="component" value="Unassembled WGS sequence"/>
</dbReference>
<dbReference type="PRINTS" id="PR00950">
    <property type="entry name" value="TYPE3IMSPROT"/>
</dbReference>
<keyword evidence="4" id="KW-0969">Cilium</keyword>
<dbReference type="PANTHER" id="PTHR30531">
    <property type="entry name" value="FLAGELLAR BIOSYNTHETIC PROTEIN FLHB"/>
    <property type="match status" value="1"/>
</dbReference>
<keyword evidence="5" id="KW-1185">Reference proteome</keyword>
<keyword evidence="3" id="KW-1133">Transmembrane helix</keyword>
<keyword evidence="4" id="KW-0282">Flagellum</keyword>
<evidence type="ECO:0000256" key="3">
    <source>
        <dbReference type="SAM" id="Phobius"/>
    </source>
</evidence>
<evidence type="ECO:0000313" key="4">
    <source>
        <dbReference type="EMBL" id="TNY33880.1"/>
    </source>
</evidence>
<feature type="transmembrane region" description="Helical" evidence="3">
    <location>
        <begin position="30"/>
        <end position="49"/>
    </location>
</feature>
<dbReference type="SUPFAM" id="SSF160544">
    <property type="entry name" value="EscU C-terminal domain-like"/>
    <property type="match status" value="1"/>
</dbReference>
<protein>
    <submittedName>
        <fullName evidence="4">Flagellar biosynthesis protein FlhB</fullName>
    </submittedName>
</protein>
<dbReference type="Pfam" id="PF01312">
    <property type="entry name" value="Bac_export_2"/>
    <property type="match status" value="1"/>
</dbReference>
<keyword evidence="3" id="KW-0812">Transmembrane</keyword>
<accession>A0A5C5GH27</accession>
<dbReference type="InterPro" id="IPR006135">
    <property type="entry name" value="T3SS_substrate_exporter"/>
</dbReference>
<organism evidence="4 5">
    <name type="scientific">Pelagovum pacificum</name>
    <dbReference type="NCBI Taxonomy" id="2588711"/>
    <lineage>
        <taxon>Bacteria</taxon>
        <taxon>Pseudomonadati</taxon>
        <taxon>Pseudomonadota</taxon>
        <taxon>Alphaproteobacteria</taxon>
        <taxon>Rhodobacterales</taxon>
        <taxon>Paracoccaceae</taxon>
        <taxon>Pelagovum</taxon>
    </lineage>
</organism>
<feature type="transmembrane region" description="Helical" evidence="3">
    <location>
        <begin position="179"/>
        <end position="202"/>
    </location>
</feature>
<evidence type="ECO:0000313" key="5">
    <source>
        <dbReference type="Proteomes" id="UP000314011"/>
    </source>
</evidence>
<feature type="region of interest" description="Disordered" evidence="2">
    <location>
        <begin position="1"/>
        <end position="22"/>
    </location>
</feature>
<gene>
    <name evidence="4" type="ORF">FHY64_11630</name>
</gene>
<reference evidence="4 5" key="1">
    <citation type="submission" date="2019-06" db="EMBL/GenBank/DDBJ databases">
        <title>Genome of new Rhodobacteraceae sp. SM1903.</title>
        <authorList>
            <person name="Ren X."/>
        </authorList>
    </citation>
    <scope>NUCLEOTIDE SEQUENCE [LARGE SCALE GENOMIC DNA]</scope>
    <source>
        <strain evidence="4 5">SM1903</strain>
    </source>
</reference>
<dbReference type="PANTHER" id="PTHR30531:SF12">
    <property type="entry name" value="FLAGELLAR BIOSYNTHETIC PROTEIN FLHB"/>
    <property type="match status" value="1"/>
</dbReference>
<comment type="caution">
    <text evidence="4">The sequence shown here is derived from an EMBL/GenBank/DDBJ whole genome shotgun (WGS) entry which is preliminary data.</text>
</comment>
<dbReference type="EMBL" id="VFFF01000001">
    <property type="protein sequence ID" value="TNY33880.1"/>
    <property type="molecule type" value="Genomic_DNA"/>
</dbReference>
<dbReference type="InterPro" id="IPR029025">
    <property type="entry name" value="T3SS_substrate_exporter_C"/>
</dbReference>
<evidence type="ECO:0000256" key="2">
    <source>
        <dbReference type="SAM" id="MobiDB-lite"/>
    </source>
</evidence>
<comment type="similarity">
    <text evidence="1">Belongs to the type III secretion exporter family.</text>
</comment>
<keyword evidence="3" id="KW-0472">Membrane</keyword>
<dbReference type="OrthoDB" id="9807950at2"/>
<name>A0A5C5GH27_9RHOB</name>
<dbReference type="RefSeq" id="WP_140194697.1">
    <property type="nucleotide sequence ID" value="NZ_CP065915.1"/>
</dbReference>
<dbReference type="Gene3D" id="3.40.1690.10">
    <property type="entry name" value="secretion proteins EscU"/>
    <property type="match status" value="1"/>
</dbReference>
<keyword evidence="4" id="KW-0966">Cell projection</keyword>
<dbReference type="AlphaFoldDB" id="A0A5C5GH27"/>
<dbReference type="GO" id="GO:0005886">
    <property type="term" value="C:plasma membrane"/>
    <property type="evidence" value="ECO:0007669"/>
    <property type="project" value="TreeGrafter"/>
</dbReference>
<dbReference type="GO" id="GO:0009306">
    <property type="term" value="P:protein secretion"/>
    <property type="evidence" value="ECO:0007669"/>
    <property type="project" value="InterPro"/>
</dbReference>